<dbReference type="CDD" id="cd14947">
    <property type="entry name" value="NBR1_like"/>
    <property type="match status" value="1"/>
</dbReference>
<dbReference type="RefSeq" id="WP_157437993.1">
    <property type="nucleotide sequence ID" value="NZ_JAAXPI010000002.1"/>
</dbReference>
<dbReference type="InterPro" id="IPR032350">
    <property type="entry name" value="Nbr1_FW"/>
</dbReference>
<dbReference type="Proteomes" id="UP000579250">
    <property type="component" value="Unassembled WGS sequence"/>
</dbReference>
<feature type="transmembrane region" description="Helical" evidence="2">
    <location>
        <begin position="134"/>
        <end position="155"/>
    </location>
</feature>
<evidence type="ECO:0000256" key="2">
    <source>
        <dbReference type="SAM" id="Phobius"/>
    </source>
</evidence>
<feature type="domain" description="Nbr1 FW" evidence="3">
    <location>
        <begin position="191"/>
        <end position="281"/>
    </location>
</feature>
<feature type="compositionally biased region" description="Low complexity" evidence="1">
    <location>
        <begin position="98"/>
        <end position="108"/>
    </location>
</feature>
<dbReference type="GO" id="GO:0005975">
    <property type="term" value="P:carbohydrate metabolic process"/>
    <property type="evidence" value="ECO:0007669"/>
    <property type="project" value="UniProtKB-ARBA"/>
</dbReference>
<evidence type="ECO:0000313" key="5">
    <source>
        <dbReference type="Proteomes" id="UP000579250"/>
    </source>
</evidence>
<dbReference type="PANTHER" id="PTHR20930:SF0">
    <property type="entry name" value="PROTEIN ILRUN"/>
    <property type="match status" value="1"/>
</dbReference>
<protein>
    <recommendedName>
        <fullName evidence="3">Nbr1 FW domain-containing protein</fullName>
    </recommendedName>
</protein>
<comment type="caution">
    <text evidence="4">The sequence shown here is derived from an EMBL/GenBank/DDBJ whole genome shotgun (WGS) entry which is preliminary data.</text>
</comment>
<organism evidence="4 5">
    <name type="scientific">Actinomadura latina</name>
    <dbReference type="NCBI Taxonomy" id="163603"/>
    <lineage>
        <taxon>Bacteria</taxon>
        <taxon>Bacillati</taxon>
        <taxon>Actinomycetota</taxon>
        <taxon>Actinomycetes</taxon>
        <taxon>Streptosporangiales</taxon>
        <taxon>Thermomonosporaceae</taxon>
        <taxon>Actinomadura</taxon>
    </lineage>
</organism>
<dbReference type="PANTHER" id="PTHR20930">
    <property type="entry name" value="OVARIAN CARCINOMA ANTIGEN CA125-RELATED"/>
    <property type="match status" value="1"/>
</dbReference>
<accession>A0A846YSD5</accession>
<keyword evidence="5" id="KW-1185">Reference proteome</keyword>
<dbReference type="EMBL" id="JAAXPI010000002">
    <property type="protein sequence ID" value="NKZ02677.1"/>
    <property type="molecule type" value="Genomic_DNA"/>
</dbReference>
<name>A0A846YSD5_9ACTN</name>
<dbReference type="AlphaFoldDB" id="A0A846YSD5"/>
<keyword evidence="2" id="KW-1133">Transmembrane helix</keyword>
<reference evidence="4 5" key="1">
    <citation type="submission" date="2020-04" db="EMBL/GenBank/DDBJ databases">
        <title>MicrobeNet Type strains.</title>
        <authorList>
            <person name="Nicholson A.C."/>
        </authorList>
    </citation>
    <scope>NUCLEOTIDE SEQUENCE [LARGE SCALE GENOMIC DNA]</scope>
    <source>
        <strain evidence="4 5">ATCC BAA-277</strain>
    </source>
</reference>
<evidence type="ECO:0000256" key="1">
    <source>
        <dbReference type="SAM" id="MobiDB-lite"/>
    </source>
</evidence>
<proteinExistence type="predicted"/>
<keyword evidence="2" id="KW-0812">Transmembrane</keyword>
<gene>
    <name evidence="4" type="ORF">HGB48_02730</name>
</gene>
<keyword evidence="2" id="KW-0472">Membrane</keyword>
<dbReference type="Pfam" id="PF16158">
    <property type="entry name" value="N_BRCA1_IG"/>
    <property type="match status" value="1"/>
</dbReference>
<dbReference type="InterPro" id="IPR013783">
    <property type="entry name" value="Ig-like_fold"/>
</dbReference>
<feature type="region of interest" description="Disordered" evidence="1">
    <location>
        <begin position="89"/>
        <end position="124"/>
    </location>
</feature>
<evidence type="ECO:0000259" key="3">
    <source>
        <dbReference type="Pfam" id="PF16158"/>
    </source>
</evidence>
<dbReference type="Gene3D" id="2.60.40.10">
    <property type="entry name" value="Immunoglobulins"/>
    <property type="match status" value="1"/>
</dbReference>
<sequence>MPDPVSPTPADGRRERQEQFARDLRRLRAAAGNPSFRTMAGKAGSVSHTTLHEAAKGARFPSWLTTSAFVDVCGGDVDDWRARWYEASGAGEAEDAPEQAGAGAGQDEAAGRSGADTVEIPGAAEGRGGVPRSYIVVSAVCGVLLIAGGTAVYLLPGQHERPGARSTVAAEAPPPEPLFPGDRSVFVRDVTIPDGTAVKVGQRFEKTWEVKNAGTVSWHGRFLQRADLPADNGTCSTPGKVRVPDTAPGRHVLIKVSVVAPNRPGSCWVGWKMVDGRGQQFLPGARPIYFVVNVAE</sequence>
<evidence type="ECO:0000313" key="4">
    <source>
        <dbReference type="EMBL" id="NKZ02677.1"/>
    </source>
</evidence>